<evidence type="ECO:0000256" key="5">
    <source>
        <dbReference type="ARBA" id="ARBA00022585"/>
    </source>
</evidence>
<keyword evidence="3" id="KW-0644">Prostaglandin metabolism</keyword>
<evidence type="ECO:0000313" key="19">
    <source>
        <dbReference type="Proteomes" id="UP001497525"/>
    </source>
</evidence>
<dbReference type="GO" id="GO:0001516">
    <property type="term" value="P:prostaglandin biosynthetic process"/>
    <property type="evidence" value="ECO:0007669"/>
    <property type="project" value="UniProtKB-KW"/>
</dbReference>
<protein>
    <recommendedName>
        <fullName evidence="14">Prostamide/prostaglandin F synthase</fullName>
        <ecNumber evidence="13">1.11.1.20</ecNumber>
    </recommendedName>
    <alternativeName>
        <fullName evidence="15">Peroxiredoxin-like 2B</fullName>
    </alternativeName>
</protein>
<gene>
    <name evidence="18" type="ORF">CDAUBV1_LOCUS4484</name>
</gene>
<dbReference type="Gene3D" id="3.40.30.10">
    <property type="entry name" value="Glutaredoxin"/>
    <property type="match status" value="1"/>
</dbReference>
<dbReference type="InterPro" id="IPR036249">
    <property type="entry name" value="Thioredoxin-like_sf"/>
</dbReference>
<dbReference type="FunFam" id="3.40.30.10:FF:000243">
    <property type="entry name" value="Prostamide/prostaglandin F synthase"/>
    <property type="match status" value="1"/>
</dbReference>
<organism evidence="18 19">
    <name type="scientific">Calicophoron daubneyi</name>
    <name type="common">Rumen fluke</name>
    <name type="synonym">Paramphistomum daubneyi</name>
    <dbReference type="NCBI Taxonomy" id="300641"/>
    <lineage>
        <taxon>Eukaryota</taxon>
        <taxon>Metazoa</taxon>
        <taxon>Spiralia</taxon>
        <taxon>Lophotrochozoa</taxon>
        <taxon>Platyhelminthes</taxon>
        <taxon>Trematoda</taxon>
        <taxon>Digenea</taxon>
        <taxon>Plagiorchiida</taxon>
        <taxon>Pronocephalata</taxon>
        <taxon>Paramphistomoidea</taxon>
        <taxon>Paramphistomidae</taxon>
        <taxon>Calicophoron</taxon>
    </lineage>
</organism>
<keyword evidence="2" id="KW-0963">Cytoplasm</keyword>
<evidence type="ECO:0000256" key="17">
    <source>
        <dbReference type="ARBA" id="ARBA00048626"/>
    </source>
</evidence>
<keyword evidence="10" id="KW-0275">Fatty acid biosynthesis</keyword>
<accession>A0AAV2T6Z2</accession>
<comment type="catalytic activity">
    <reaction evidence="17">
        <text>prostamide F2alpha + [thioredoxin]-disulfide = prostamide H2 + [thioredoxin]-dithiol</text>
        <dbReference type="Rhea" id="RHEA:26373"/>
        <dbReference type="Rhea" id="RHEA-COMP:10698"/>
        <dbReference type="Rhea" id="RHEA-COMP:10700"/>
        <dbReference type="ChEBI" id="CHEBI:29950"/>
        <dbReference type="ChEBI" id="CHEBI:50058"/>
        <dbReference type="ChEBI" id="CHEBI:53081"/>
        <dbReference type="ChEBI" id="CHEBI:53082"/>
        <dbReference type="EC" id="1.11.1.20"/>
    </reaction>
</comment>
<evidence type="ECO:0000256" key="15">
    <source>
        <dbReference type="ARBA" id="ARBA00041838"/>
    </source>
</evidence>
<evidence type="ECO:0000256" key="1">
    <source>
        <dbReference type="ARBA" id="ARBA00004514"/>
    </source>
</evidence>
<proteinExistence type="inferred from homology"/>
<evidence type="ECO:0000256" key="12">
    <source>
        <dbReference type="ARBA" id="ARBA00037965"/>
    </source>
</evidence>
<dbReference type="Pfam" id="PF13911">
    <property type="entry name" value="AhpC-TSA_2"/>
    <property type="match status" value="1"/>
</dbReference>
<dbReference type="CDD" id="cd02970">
    <property type="entry name" value="PRX_like2"/>
    <property type="match status" value="1"/>
</dbReference>
<dbReference type="EMBL" id="CAXLJL010000112">
    <property type="protein sequence ID" value="CAL5131957.1"/>
    <property type="molecule type" value="Genomic_DNA"/>
</dbReference>
<dbReference type="AlphaFoldDB" id="A0AAV2T6Z2"/>
<evidence type="ECO:0000256" key="4">
    <source>
        <dbReference type="ARBA" id="ARBA00022516"/>
    </source>
</evidence>
<dbReference type="PANTHER" id="PTHR28630:SF29">
    <property type="entry name" value="PROSTAMIDE_PROSTAGLANDIN F SYNTHASE"/>
    <property type="match status" value="1"/>
</dbReference>
<keyword evidence="5" id="KW-0643">Prostaglandin biosynthesis</keyword>
<name>A0AAV2T6Z2_CALDB</name>
<evidence type="ECO:0000256" key="11">
    <source>
        <dbReference type="ARBA" id="ARBA00037117"/>
    </source>
</evidence>
<dbReference type="InterPro" id="IPR032801">
    <property type="entry name" value="PXL2A/B/C"/>
</dbReference>
<comment type="catalytic activity">
    <reaction evidence="16">
        <text>prostaglandin H2 + [thioredoxin]-dithiol = prostaglandin F2alpha + [thioredoxin]-disulfide</text>
        <dbReference type="Rhea" id="RHEA:28214"/>
        <dbReference type="Rhea" id="RHEA-COMP:10698"/>
        <dbReference type="Rhea" id="RHEA-COMP:10700"/>
        <dbReference type="ChEBI" id="CHEBI:29950"/>
        <dbReference type="ChEBI" id="CHEBI:50058"/>
        <dbReference type="ChEBI" id="CHEBI:57404"/>
        <dbReference type="ChEBI" id="CHEBI:57405"/>
        <dbReference type="EC" id="1.11.1.20"/>
    </reaction>
</comment>
<dbReference type="PANTHER" id="PTHR28630">
    <property type="match status" value="1"/>
</dbReference>
<comment type="similarity">
    <text evidence="12">Belongs to the peroxiredoxin-like PRXL2 family. Prostamide/prostaglandin F synthase subfamily.</text>
</comment>
<comment type="subcellular location">
    <subcellularLocation>
        <location evidence="1">Cytoplasm</location>
        <location evidence="1">Cytosol</location>
    </subcellularLocation>
</comment>
<keyword evidence="9" id="KW-0443">Lipid metabolism</keyword>
<sequence length="296" mass="33168">MNFTVHFNKLCLSKLDFCYVDPRGRAGGVHHIERRLRHPAIPSNYRPFLGRPRWTRADLHRGQSMTSAAGHWLIVSSVLPRPICRIGRSVEMSLANVVERLGSCMVQTALDGTPTALNTFWKDKTCVITFLRRFGCKFCRLEAKNLSKLKPALDSRQIRLIAISFDKDGLPQFIDGKFFDGELFVDPERTTYKALSYKRASCMSGLCSIFTKAGRELNAAANQANISGNYSGDGLQTGGLLVVEKGGNLLYEFRQEALVNHPDYYKIMQVLKIDPKEVVGLETEPMSCGDDVCTRP</sequence>
<evidence type="ECO:0000256" key="6">
    <source>
        <dbReference type="ARBA" id="ARBA00022832"/>
    </source>
</evidence>
<evidence type="ECO:0000256" key="16">
    <source>
        <dbReference type="ARBA" id="ARBA00047917"/>
    </source>
</evidence>
<evidence type="ECO:0000256" key="3">
    <source>
        <dbReference type="ARBA" id="ARBA00022501"/>
    </source>
</evidence>
<evidence type="ECO:0000256" key="2">
    <source>
        <dbReference type="ARBA" id="ARBA00022490"/>
    </source>
</evidence>
<dbReference type="Proteomes" id="UP001497525">
    <property type="component" value="Unassembled WGS sequence"/>
</dbReference>
<comment type="function">
    <text evidence="11">Catalyzes the reduction of prostaglandin-ethanolamide H(2) (prostamide H(2)) to prostamide F(2alpha) with NADPH as proton donor. Also able to reduce prostaglandin H(2) to prostaglandin F(2alpha).</text>
</comment>
<evidence type="ECO:0000256" key="13">
    <source>
        <dbReference type="ARBA" id="ARBA00039126"/>
    </source>
</evidence>
<evidence type="ECO:0000256" key="9">
    <source>
        <dbReference type="ARBA" id="ARBA00023098"/>
    </source>
</evidence>
<evidence type="ECO:0000256" key="10">
    <source>
        <dbReference type="ARBA" id="ARBA00023160"/>
    </source>
</evidence>
<comment type="caution">
    <text evidence="18">The sequence shown here is derived from an EMBL/GenBank/DDBJ whole genome shotgun (WGS) entry which is preliminary data.</text>
</comment>
<evidence type="ECO:0000256" key="8">
    <source>
        <dbReference type="ARBA" id="ARBA00023002"/>
    </source>
</evidence>
<dbReference type="EC" id="1.11.1.20" evidence="13"/>
<evidence type="ECO:0000256" key="14">
    <source>
        <dbReference type="ARBA" id="ARBA00040768"/>
    </source>
</evidence>
<dbReference type="SUPFAM" id="SSF52833">
    <property type="entry name" value="Thioredoxin-like"/>
    <property type="match status" value="1"/>
</dbReference>
<dbReference type="GO" id="GO:0047017">
    <property type="term" value="F:prostaglandin F synthase activity"/>
    <property type="evidence" value="ECO:0007669"/>
    <property type="project" value="TreeGrafter"/>
</dbReference>
<evidence type="ECO:0000313" key="18">
    <source>
        <dbReference type="EMBL" id="CAL5131957.1"/>
    </source>
</evidence>
<evidence type="ECO:0000256" key="7">
    <source>
        <dbReference type="ARBA" id="ARBA00022857"/>
    </source>
</evidence>
<keyword evidence="6" id="KW-0276">Fatty acid metabolism</keyword>
<reference evidence="18" key="1">
    <citation type="submission" date="2024-06" db="EMBL/GenBank/DDBJ databases">
        <authorList>
            <person name="Liu X."/>
            <person name="Lenzi L."/>
            <person name="Haldenby T S."/>
            <person name="Uol C."/>
        </authorList>
    </citation>
    <scope>NUCLEOTIDE SEQUENCE</scope>
</reference>
<keyword evidence="8" id="KW-0560">Oxidoreductase</keyword>
<keyword evidence="7" id="KW-0521">NADP</keyword>
<keyword evidence="4" id="KW-0444">Lipid biosynthesis</keyword>
<dbReference type="GO" id="GO:0005829">
    <property type="term" value="C:cytosol"/>
    <property type="evidence" value="ECO:0007669"/>
    <property type="project" value="UniProtKB-SubCell"/>
</dbReference>